<feature type="chain" id="PRO_5015492562" evidence="1">
    <location>
        <begin position="24"/>
        <end position="124"/>
    </location>
</feature>
<proteinExistence type="predicted"/>
<dbReference type="EMBL" id="PQNY01000003">
    <property type="protein sequence ID" value="POS02639.1"/>
    <property type="molecule type" value="Genomic_DNA"/>
</dbReference>
<name>A0A2S4NAB2_9FLAO</name>
<protein>
    <submittedName>
        <fullName evidence="2">Uncharacterized protein</fullName>
    </submittedName>
</protein>
<dbReference type="OrthoDB" id="1370590at2"/>
<evidence type="ECO:0000256" key="1">
    <source>
        <dbReference type="SAM" id="SignalP"/>
    </source>
</evidence>
<dbReference type="RefSeq" id="WP_103725296.1">
    <property type="nucleotide sequence ID" value="NZ_PQNY01000003.1"/>
</dbReference>
<keyword evidence="1" id="KW-0732">Signal</keyword>
<organism evidence="2 3">
    <name type="scientific">Flavobacterium croceum DSM 17960</name>
    <dbReference type="NCBI Taxonomy" id="1121886"/>
    <lineage>
        <taxon>Bacteria</taxon>
        <taxon>Pseudomonadati</taxon>
        <taxon>Bacteroidota</taxon>
        <taxon>Flavobacteriia</taxon>
        <taxon>Flavobacteriales</taxon>
        <taxon>Flavobacteriaceae</taxon>
        <taxon>Flavobacterium</taxon>
    </lineage>
</organism>
<dbReference type="AlphaFoldDB" id="A0A2S4NAB2"/>
<keyword evidence="3" id="KW-1185">Reference proteome</keyword>
<gene>
    <name evidence="2" type="ORF">Q361_103154</name>
</gene>
<sequence>MRKKIFLVLLFQFLLSLNLSSFAQTMPNADADKTIKDQLYKKYRREVLAFDRKKYDDLFFEYIRKTGESTILTKEQYYTYTIKISIYAEKLGLLYRDQKEESLKTKQVWYDKSYSDYLKSKNKK</sequence>
<reference evidence="2 3" key="1">
    <citation type="submission" date="2018-01" db="EMBL/GenBank/DDBJ databases">
        <title>Genomic Encyclopedia of Type Strains, Phase I: the one thousand microbial genomes (KMG-I) project.</title>
        <authorList>
            <person name="Goeker M."/>
        </authorList>
    </citation>
    <scope>NUCLEOTIDE SEQUENCE [LARGE SCALE GENOMIC DNA]</scope>
    <source>
        <strain evidence="2 3">DSM 17960</strain>
    </source>
</reference>
<evidence type="ECO:0000313" key="3">
    <source>
        <dbReference type="Proteomes" id="UP000237056"/>
    </source>
</evidence>
<dbReference type="Proteomes" id="UP000237056">
    <property type="component" value="Unassembled WGS sequence"/>
</dbReference>
<accession>A0A2S4NAB2</accession>
<comment type="caution">
    <text evidence="2">The sequence shown here is derived from an EMBL/GenBank/DDBJ whole genome shotgun (WGS) entry which is preliminary data.</text>
</comment>
<evidence type="ECO:0000313" key="2">
    <source>
        <dbReference type="EMBL" id="POS02639.1"/>
    </source>
</evidence>
<feature type="signal peptide" evidence="1">
    <location>
        <begin position="1"/>
        <end position="23"/>
    </location>
</feature>